<dbReference type="SUPFAM" id="SSF103642">
    <property type="entry name" value="Sec-C motif"/>
    <property type="match status" value="1"/>
</dbReference>
<dbReference type="AlphaFoldDB" id="A0A833TT78"/>
<evidence type="ECO:0000313" key="1">
    <source>
        <dbReference type="EMBL" id="KAF1010260.1"/>
    </source>
</evidence>
<reference evidence="2" key="1">
    <citation type="journal article" date="2020" name="MBio">
        <title>Horizontal gene transfer to a defensive symbiont with a reduced genome amongst a multipartite beetle microbiome.</title>
        <authorList>
            <person name="Waterworth S.C."/>
            <person name="Florez L.V."/>
            <person name="Rees E.R."/>
            <person name="Hertweck C."/>
            <person name="Kaltenpoth M."/>
            <person name="Kwan J.C."/>
        </authorList>
    </citation>
    <scope>NUCLEOTIDE SEQUENCE [LARGE SCALE GENOMIC DNA]</scope>
</reference>
<proteinExistence type="predicted"/>
<comment type="caution">
    <text evidence="1">The sequence shown here is derived from an EMBL/GenBank/DDBJ whole genome shotgun (WGS) entry which is preliminary data.</text>
</comment>
<dbReference type="InterPro" id="IPR004027">
    <property type="entry name" value="SEC_C_motif"/>
</dbReference>
<gene>
    <name evidence="1" type="primary">secA_2</name>
    <name evidence="1" type="ORF">GAK29_05080</name>
</gene>
<dbReference type="Proteomes" id="UP000490535">
    <property type="component" value="Unassembled WGS sequence"/>
</dbReference>
<evidence type="ECO:0000313" key="2">
    <source>
        <dbReference type="Proteomes" id="UP000490535"/>
    </source>
</evidence>
<sequence length="86" mass="10002">MFLRMLSLRKTRYGSFSTYLEYEWQRSDEIDKLMESLPKSKLHNLADVPNIIRTNNMSSQVASAKIGRNEKCPCGSEKKYKKCCGF</sequence>
<dbReference type="EMBL" id="WNDP01000327">
    <property type="protein sequence ID" value="KAF1010260.1"/>
    <property type="molecule type" value="Genomic_DNA"/>
</dbReference>
<accession>A0A833TT78</accession>
<dbReference type="Gene3D" id="3.10.450.50">
    <property type="match status" value="1"/>
</dbReference>
<name>A0A833TT78_ACIBZ</name>
<organism evidence="1 2">
    <name type="scientific">Acinetobacter bereziniae</name>
    <name type="common">Acinetobacter genomosp. 10</name>
    <dbReference type="NCBI Taxonomy" id="106648"/>
    <lineage>
        <taxon>Bacteria</taxon>
        <taxon>Pseudomonadati</taxon>
        <taxon>Pseudomonadota</taxon>
        <taxon>Gammaproteobacteria</taxon>
        <taxon>Moraxellales</taxon>
        <taxon>Moraxellaceae</taxon>
        <taxon>Acinetobacter</taxon>
    </lineage>
</organism>
<protein>
    <submittedName>
        <fullName evidence="1">Protein translocase subunit SecA</fullName>
    </submittedName>
</protein>
<dbReference type="Pfam" id="PF02810">
    <property type="entry name" value="SEC-C"/>
    <property type="match status" value="1"/>
</dbReference>